<feature type="transmembrane region" description="Helical" evidence="1">
    <location>
        <begin position="235"/>
        <end position="258"/>
    </location>
</feature>
<gene>
    <name evidence="2" type="ORF">A2Y67_01975</name>
</gene>
<reference evidence="2 3" key="1">
    <citation type="journal article" date="2016" name="Nat. Commun.">
        <title>Thousands of microbial genomes shed light on interconnected biogeochemical processes in an aquifer system.</title>
        <authorList>
            <person name="Anantharaman K."/>
            <person name="Brown C.T."/>
            <person name="Hug L.A."/>
            <person name="Sharon I."/>
            <person name="Castelle C.J."/>
            <person name="Probst A.J."/>
            <person name="Thomas B.C."/>
            <person name="Singh A."/>
            <person name="Wilkins M.J."/>
            <person name="Karaoz U."/>
            <person name="Brodie E.L."/>
            <person name="Williams K.H."/>
            <person name="Hubbard S.S."/>
            <person name="Banfield J.F."/>
        </authorList>
    </citation>
    <scope>NUCLEOTIDE SEQUENCE [LARGE SCALE GENOMIC DNA]</scope>
</reference>
<comment type="caution">
    <text evidence="2">The sequence shown here is derived from an EMBL/GenBank/DDBJ whole genome shotgun (WGS) entry which is preliminary data.</text>
</comment>
<keyword evidence="1" id="KW-0472">Membrane</keyword>
<feature type="transmembrane region" description="Helical" evidence="1">
    <location>
        <begin position="167"/>
        <end position="190"/>
    </location>
</feature>
<dbReference type="Proteomes" id="UP000176260">
    <property type="component" value="Unassembled WGS sequence"/>
</dbReference>
<keyword evidence="1" id="KW-1133">Transmembrane helix</keyword>
<evidence type="ECO:0000313" key="3">
    <source>
        <dbReference type="Proteomes" id="UP000176260"/>
    </source>
</evidence>
<feature type="transmembrane region" description="Helical" evidence="1">
    <location>
        <begin position="278"/>
        <end position="297"/>
    </location>
</feature>
<sequence length="963" mass="108445">MTGDWITNLISKIGDLLAQGVMFMLDVFVYLVGNVVILLMNFLVRVCAYNEFVRSEFVSMGWPLLRDLVNMFFILALLFIAFVTVLKIEKYEWNKLLARLLLMAILVNFSRTVCGLVIDFFQVIMITFVNAFKAIAEGSLWSALGIQDFWKKDSMDAIKAMGAYQAVANTMLGLVFIVVLMIVLGVFVVILLFRIIALWILIVFSPLAFFAWVFEGSAPKIGKYYEQWWSQFLDYCMVGPILAFFIWLSLSVVAKVQIATYPVSGLPTDMPTTGGAWTHFYSFATAIVLLVAGLKFAGDMRVVGASYASQGANWIKGQTQGRLENYARRAGSAAAGVAYAPIKMAGVPVRGAMQGVSDRMRDSKYLRYATKEGRSEAAKFVTARARGWVGPQKLAEERVRQELEQKDVQRLSSEGALLNPEKMRERYNFAMKKNNFRDARAILAEGARKGWVGDDMVADFKMKFGAKMKEMPLFEFTDRMESDYKAKTGVHKRYNDMYITEEGTLGLKAKTPGEEITNAVGRMDFKGQSQMAEQNKSFKSQKVINSEGKEVESNLHWKEQLMAYSGQTDNFGHYNPLARKNIASAIEDIAKDPEKLKKFSEQERTDLNRMYEAATTEYQGRTGIRVKDEATQKPKRGKLIFGKEDNIPDEFKGDQGMKDGAVIKEGKDLEAPAVPAEMPRVPTVPASTKLSRTVEKMMGPKNYEKLMAANVAVPAGLSRYLSNIERRTKGLAAGELKGLEPQAPKPVRGVNNFETTADVRKYIKEESQPDDGTKKPGILDENQIVDNESRYQDRKDIIEKVRLDLLQKGMSVSEAPKVAEQIVAYKEDEHKYNKAKDKSNNEILVDIRLAEKDENGEIVAKKEPEALSRLKGIKGDIDIDSPERKETQKYILQIHSLLSGYKKRLEGKGARFDEDLLRVFEERLKALEAFSRTKEKITQNDLQVIIRDLETTVNGMASGQMLK</sequence>
<feature type="transmembrane region" description="Helical" evidence="1">
    <location>
        <begin position="64"/>
        <end position="85"/>
    </location>
</feature>
<keyword evidence="1" id="KW-0812">Transmembrane</keyword>
<evidence type="ECO:0000313" key="2">
    <source>
        <dbReference type="EMBL" id="OGY42133.1"/>
    </source>
</evidence>
<proteinExistence type="predicted"/>
<feature type="transmembrane region" description="Helical" evidence="1">
    <location>
        <begin position="21"/>
        <end position="44"/>
    </location>
</feature>
<feature type="transmembrane region" description="Helical" evidence="1">
    <location>
        <begin position="196"/>
        <end position="214"/>
    </location>
</feature>
<protein>
    <submittedName>
        <fullName evidence="2">Uncharacterized protein</fullName>
    </submittedName>
</protein>
<organism evidence="2 3">
    <name type="scientific">Candidatus Buchananbacteria bacterium RBG_13_39_9</name>
    <dbReference type="NCBI Taxonomy" id="1797531"/>
    <lineage>
        <taxon>Bacteria</taxon>
        <taxon>Candidatus Buchananiibacteriota</taxon>
    </lineage>
</organism>
<name>A0A1G1XPX0_9BACT</name>
<dbReference type="EMBL" id="MHIA01000017">
    <property type="protein sequence ID" value="OGY42133.1"/>
    <property type="molecule type" value="Genomic_DNA"/>
</dbReference>
<evidence type="ECO:0000256" key="1">
    <source>
        <dbReference type="SAM" id="Phobius"/>
    </source>
</evidence>
<accession>A0A1G1XPX0</accession>
<feature type="transmembrane region" description="Helical" evidence="1">
    <location>
        <begin position="97"/>
        <end position="118"/>
    </location>
</feature>
<dbReference type="AlphaFoldDB" id="A0A1G1XPX0"/>